<evidence type="ECO:0000313" key="2">
    <source>
        <dbReference type="EMBL" id="EAY77838.1"/>
    </source>
</evidence>
<dbReference type="HOGENOM" id="CLU_1621705_0_0_1"/>
<keyword evidence="3" id="KW-1185">Reference proteome</keyword>
<sequence length="164" mass="18043">MLSRQPDWLPEEGQQRPPDAVDVHQWDQASLASSFNTTMLPLPATNEWDMDIGAAAHITSNAGTLSITHERQGLVACNYWEIGVRDPQNDGSNDVSGENILEKVGGDLREYNTIHLHLIGTVEVEGIREDMIHEGILAEDHHKEVMPSCVVGGGDVEVGREQEP</sequence>
<dbReference type="Gramene" id="BGIOSGA032605-TA">
    <property type="protein sequence ID" value="BGIOSGA032605-PA"/>
    <property type="gene ID" value="BGIOSGA032605"/>
</dbReference>
<dbReference type="EMBL" id="CM000135">
    <property type="protein sequence ID" value="EAY77838.1"/>
    <property type="molecule type" value="Genomic_DNA"/>
</dbReference>
<dbReference type="Proteomes" id="UP000007015">
    <property type="component" value="Chromosome 10"/>
</dbReference>
<evidence type="ECO:0000256" key="1">
    <source>
        <dbReference type="SAM" id="MobiDB-lite"/>
    </source>
</evidence>
<reference evidence="2 3" key="1">
    <citation type="journal article" date="2005" name="PLoS Biol.">
        <title>The genomes of Oryza sativa: a history of duplications.</title>
        <authorList>
            <person name="Yu J."/>
            <person name="Wang J."/>
            <person name="Lin W."/>
            <person name="Li S."/>
            <person name="Li H."/>
            <person name="Zhou J."/>
            <person name="Ni P."/>
            <person name="Dong W."/>
            <person name="Hu S."/>
            <person name="Zeng C."/>
            <person name="Zhang J."/>
            <person name="Zhang Y."/>
            <person name="Li R."/>
            <person name="Xu Z."/>
            <person name="Li S."/>
            <person name="Li X."/>
            <person name="Zheng H."/>
            <person name="Cong L."/>
            <person name="Lin L."/>
            <person name="Yin J."/>
            <person name="Geng J."/>
            <person name="Li G."/>
            <person name="Shi J."/>
            <person name="Liu J."/>
            <person name="Lv H."/>
            <person name="Li J."/>
            <person name="Wang J."/>
            <person name="Deng Y."/>
            <person name="Ran L."/>
            <person name="Shi X."/>
            <person name="Wang X."/>
            <person name="Wu Q."/>
            <person name="Li C."/>
            <person name="Ren X."/>
            <person name="Wang J."/>
            <person name="Wang X."/>
            <person name="Li D."/>
            <person name="Liu D."/>
            <person name="Zhang X."/>
            <person name="Ji Z."/>
            <person name="Zhao W."/>
            <person name="Sun Y."/>
            <person name="Zhang Z."/>
            <person name="Bao J."/>
            <person name="Han Y."/>
            <person name="Dong L."/>
            <person name="Ji J."/>
            <person name="Chen P."/>
            <person name="Wu S."/>
            <person name="Liu J."/>
            <person name="Xiao Y."/>
            <person name="Bu D."/>
            <person name="Tan J."/>
            <person name="Yang L."/>
            <person name="Ye C."/>
            <person name="Zhang J."/>
            <person name="Xu J."/>
            <person name="Zhou Y."/>
            <person name="Yu Y."/>
            <person name="Zhang B."/>
            <person name="Zhuang S."/>
            <person name="Wei H."/>
            <person name="Liu B."/>
            <person name="Lei M."/>
            <person name="Yu H."/>
            <person name="Li Y."/>
            <person name="Xu H."/>
            <person name="Wei S."/>
            <person name="He X."/>
            <person name="Fang L."/>
            <person name="Zhang Z."/>
            <person name="Zhang Y."/>
            <person name="Huang X."/>
            <person name="Su Z."/>
            <person name="Tong W."/>
            <person name="Li J."/>
            <person name="Tong Z."/>
            <person name="Li S."/>
            <person name="Ye J."/>
            <person name="Wang L."/>
            <person name="Fang L."/>
            <person name="Lei T."/>
            <person name="Chen C."/>
            <person name="Chen H."/>
            <person name="Xu Z."/>
            <person name="Li H."/>
            <person name="Huang H."/>
            <person name="Zhang F."/>
            <person name="Xu H."/>
            <person name="Li N."/>
            <person name="Zhao C."/>
            <person name="Li S."/>
            <person name="Dong L."/>
            <person name="Huang Y."/>
            <person name="Li L."/>
            <person name="Xi Y."/>
            <person name="Qi Q."/>
            <person name="Li W."/>
            <person name="Zhang B."/>
            <person name="Hu W."/>
            <person name="Zhang Y."/>
            <person name="Tian X."/>
            <person name="Jiao Y."/>
            <person name="Liang X."/>
            <person name="Jin J."/>
            <person name="Gao L."/>
            <person name="Zheng W."/>
            <person name="Hao B."/>
            <person name="Liu S."/>
            <person name="Wang W."/>
            <person name="Yuan L."/>
            <person name="Cao M."/>
            <person name="McDermott J."/>
            <person name="Samudrala R."/>
            <person name="Wang J."/>
            <person name="Wong G.K."/>
            <person name="Yang H."/>
        </authorList>
    </citation>
    <scope>NUCLEOTIDE SEQUENCE [LARGE SCALE GENOMIC DNA]</scope>
    <source>
        <strain evidence="3">cv. 93-11</strain>
    </source>
</reference>
<evidence type="ECO:0000313" key="3">
    <source>
        <dbReference type="Proteomes" id="UP000007015"/>
    </source>
</evidence>
<protein>
    <submittedName>
        <fullName evidence="2">Uncharacterized protein</fullName>
    </submittedName>
</protein>
<gene>
    <name evidence="2" type="ORF">OsI_32878</name>
</gene>
<dbReference type="AlphaFoldDB" id="A2Z5F4"/>
<name>A2Z5F4_ORYSI</name>
<accession>A2Z5F4</accession>
<organism evidence="2 3">
    <name type="scientific">Oryza sativa subsp. indica</name>
    <name type="common">Rice</name>
    <dbReference type="NCBI Taxonomy" id="39946"/>
    <lineage>
        <taxon>Eukaryota</taxon>
        <taxon>Viridiplantae</taxon>
        <taxon>Streptophyta</taxon>
        <taxon>Embryophyta</taxon>
        <taxon>Tracheophyta</taxon>
        <taxon>Spermatophyta</taxon>
        <taxon>Magnoliopsida</taxon>
        <taxon>Liliopsida</taxon>
        <taxon>Poales</taxon>
        <taxon>Poaceae</taxon>
        <taxon>BOP clade</taxon>
        <taxon>Oryzoideae</taxon>
        <taxon>Oryzeae</taxon>
        <taxon>Oryzinae</taxon>
        <taxon>Oryza</taxon>
        <taxon>Oryza sativa</taxon>
    </lineage>
</organism>
<proteinExistence type="predicted"/>
<feature type="region of interest" description="Disordered" evidence="1">
    <location>
        <begin position="1"/>
        <end position="20"/>
    </location>
</feature>